<dbReference type="SUPFAM" id="SSF75304">
    <property type="entry name" value="Amidase signature (AS) enzymes"/>
    <property type="match status" value="1"/>
</dbReference>
<dbReference type="GO" id="GO:0016740">
    <property type="term" value="F:transferase activity"/>
    <property type="evidence" value="ECO:0007669"/>
    <property type="project" value="UniProtKB-KW"/>
</dbReference>
<dbReference type="Gene3D" id="3.90.1300.10">
    <property type="entry name" value="Amidase signature (AS) domain"/>
    <property type="match status" value="1"/>
</dbReference>
<comment type="similarity">
    <text evidence="1">Belongs to the amidase family.</text>
</comment>
<dbReference type="InterPro" id="IPR000120">
    <property type="entry name" value="Amidase"/>
</dbReference>
<dbReference type="InterPro" id="IPR036928">
    <property type="entry name" value="AS_sf"/>
</dbReference>
<reference evidence="3 4" key="1">
    <citation type="submission" date="2017-01" db="EMBL/GenBank/DDBJ databases">
        <authorList>
            <person name="Varghese N."/>
            <person name="Submissions S."/>
        </authorList>
    </citation>
    <scope>NUCLEOTIDE SEQUENCE [LARGE SCALE GENOMIC DNA]</scope>
    <source>
        <strain evidence="3 4">ATCC 35905</strain>
    </source>
</reference>
<organism evidence="3 4">
    <name type="scientific">Acidiphilium rubrum</name>
    <dbReference type="NCBI Taxonomy" id="526"/>
    <lineage>
        <taxon>Bacteria</taxon>
        <taxon>Pseudomonadati</taxon>
        <taxon>Pseudomonadota</taxon>
        <taxon>Alphaproteobacteria</taxon>
        <taxon>Acetobacterales</taxon>
        <taxon>Acidocellaceae</taxon>
        <taxon>Acidiphilium</taxon>
    </lineage>
</organism>
<proteinExistence type="inferred from homology"/>
<dbReference type="Pfam" id="PF01425">
    <property type="entry name" value="Amidase"/>
    <property type="match status" value="1"/>
</dbReference>
<dbReference type="PANTHER" id="PTHR11895">
    <property type="entry name" value="TRANSAMIDASE"/>
    <property type="match status" value="1"/>
</dbReference>
<gene>
    <name evidence="3" type="ORF">SAMN05421828_11170</name>
</gene>
<dbReference type="InterPro" id="IPR023631">
    <property type="entry name" value="Amidase_dom"/>
</dbReference>
<dbReference type="EMBL" id="FTNE01000011">
    <property type="protein sequence ID" value="SIQ90043.1"/>
    <property type="molecule type" value="Genomic_DNA"/>
</dbReference>
<keyword evidence="3" id="KW-0808">Transferase</keyword>
<evidence type="ECO:0000313" key="3">
    <source>
        <dbReference type="EMBL" id="SIQ90043.1"/>
    </source>
</evidence>
<evidence type="ECO:0000256" key="1">
    <source>
        <dbReference type="ARBA" id="ARBA00009199"/>
    </source>
</evidence>
<dbReference type="NCBIfam" id="NF004815">
    <property type="entry name" value="PRK06169.1"/>
    <property type="match status" value="1"/>
</dbReference>
<comment type="caution">
    <text evidence="3">The sequence shown here is derived from an EMBL/GenBank/DDBJ whole genome shotgun (WGS) entry which is preliminary data.</text>
</comment>
<keyword evidence="4" id="KW-1185">Reference proteome</keyword>
<dbReference type="Proteomes" id="UP000186308">
    <property type="component" value="Unassembled WGS sequence"/>
</dbReference>
<feature type="domain" description="Amidase" evidence="2">
    <location>
        <begin position="19"/>
        <end position="438"/>
    </location>
</feature>
<dbReference type="AlphaFoldDB" id="A0A8G2CL03"/>
<sequence length="460" mass="46854">MSATALAAAFRTGHLSPVEATRAALARAEQIQPKFNAFTLIDHEGALEAAQQSEARWRAGAPLGPLDGVPATIKDIVWVAGWPARYGSLAPAQTPTEDAPAVALLRAAGCVLFAQTTTPEFGWKALTDSPSSGITRNPWNEALTPGGSSGGAAVAAATGAGALHLGSDGGGSIRIPAAFTGIVGHKPTFGMVPAYPASAFGTVAHIGPMTRTVEDAALMLDAMSGRDLRDWYQNTQGYAPSAGQAPRDLAGRRIGVWAEPAQGVVDKVIGAAFAAVLDRLEAAGAVLEPVRLPGEDLLGMFQVLWFAGAAARLRAVPESAHGAIDPGFRAIAAIGAGYSAADYIAASGRRAAYGSAFDALMTRFDALVSPATAVLPFAAGLEVPPDRGMTRWTEWAGFSFPVNLAQAPACVVPCGMSPGGLPIGVQIVGARGDDRTVLGLAAALAPQGALPTISVPTGAL</sequence>
<name>A0A8G2CL03_ACIRU</name>
<evidence type="ECO:0000313" key="4">
    <source>
        <dbReference type="Proteomes" id="UP000186308"/>
    </source>
</evidence>
<dbReference type="RefSeq" id="WP_035228907.1">
    <property type="nucleotide sequence ID" value="NZ_FTNE01000011.1"/>
</dbReference>
<accession>A0A8G2CL03</accession>
<evidence type="ECO:0000259" key="2">
    <source>
        <dbReference type="Pfam" id="PF01425"/>
    </source>
</evidence>
<protein>
    <submittedName>
        <fullName evidence="3">Amidase/aspartyl-tRNA(Asn)/glutamyl-tRNA(Gln) amidotransferase subunit A</fullName>
    </submittedName>
</protein>
<dbReference type="PANTHER" id="PTHR11895:SF7">
    <property type="entry name" value="GLUTAMYL-TRNA(GLN) AMIDOTRANSFERASE SUBUNIT A, MITOCHONDRIAL"/>
    <property type="match status" value="1"/>
</dbReference>